<dbReference type="Proteomes" id="UP000228945">
    <property type="component" value="Chromosome"/>
</dbReference>
<keyword evidence="4" id="KW-1185">Reference proteome</keyword>
<dbReference type="OrthoDB" id="7376427at2"/>
<dbReference type="EMBL" id="CP024201">
    <property type="protein sequence ID" value="ATQ43004.1"/>
    <property type="molecule type" value="Genomic_DNA"/>
</dbReference>
<sequence>MAEFIFLMHGDGSGPEGAWDAYLADLQARGVLRGGSAIGPGETFRKAGAPGPLSAAIAGFIRVEVADLEAARTLLTGNPTYEAGGTVEIRTLPVTR</sequence>
<reference evidence="3 4" key="1">
    <citation type="submission" date="2017-10" db="EMBL/GenBank/DDBJ databases">
        <title>Genome sequence of Caulobacter mirabilis FWC38.</title>
        <authorList>
            <person name="Fiebig A."/>
            <person name="Crosson S."/>
        </authorList>
    </citation>
    <scope>NUCLEOTIDE SEQUENCE [LARGE SCALE GENOMIC DNA]</scope>
    <source>
        <strain evidence="3 4">FWC 38</strain>
    </source>
</reference>
<evidence type="ECO:0000259" key="2">
    <source>
        <dbReference type="Pfam" id="PF03795"/>
    </source>
</evidence>
<dbReference type="RefSeq" id="WP_099622255.1">
    <property type="nucleotide sequence ID" value="NZ_CP024201.1"/>
</dbReference>
<gene>
    <name evidence="3" type="ORF">CSW64_11590</name>
</gene>
<evidence type="ECO:0000256" key="1">
    <source>
        <dbReference type="ARBA" id="ARBA00007689"/>
    </source>
</evidence>
<feature type="domain" description="YCII-related" evidence="2">
    <location>
        <begin position="21"/>
        <end position="90"/>
    </location>
</feature>
<name>A0A2D2AYC0_9CAUL</name>
<accession>A0A2D2AYC0</accession>
<evidence type="ECO:0000313" key="4">
    <source>
        <dbReference type="Proteomes" id="UP000228945"/>
    </source>
</evidence>
<dbReference type="KEGG" id="cmb:CSW64_11590"/>
<dbReference type="InterPro" id="IPR011008">
    <property type="entry name" value="Dimeric_a/b-barrel"/>
</dbReference>
<proteinExistence type="inferred from homology"/>
<protein>
    <recommendedName>
        <fullName evidence="2">YCII-related domain-containing protein</fullName>
    </recommendedName>
</protein>
<dbReference type="Gene3D" id="3.30.70.1060">
    <property type="entry name" value="Dimeric alpha+beta barrel"/>
    <property type="match status" value="1"/>
</dbReference>
<dbReference type="Pfam" id="PF03795">
    <property type="entry name" value="YCII"/>
    <property type="match status" value="1"/>
</dbReference>
<dbReference type="SUPFAM" id="SSF54909">
    <property type="entry name" value="Dimeric alpha+beta barrel"/>
    <property type="match status" value="1"/>
</dbReference>
<organism evidence="3 4">
    <name type="scientific">Caulobacter mirabilis</name>
    <dbReference type="NCBI Taxonomy" id="69666"/>
    <lineage>
        <taxon>Bacteria</taxon>
        <taxon>Pseudomonadati</taxon>
        <taxon>Pseudomonadota</taxon>
        <taxon>Alphaproteobacteria</taxon>
        <taxon>Caulobacterales</taxon>
        <taxon>Caulobacteraceae</taxon>
        <taxon>Caulobacter</taxon>
    </lineage>
</organism>
<dbReference type="InterPro" id="IPR005545">
    <property type="entry name" value="YCII"/>
</dbReference>
<evidence type="ECO:0000313" key="3">
    <source>
        <dbReference type="EMBL" id="ATQ43004.1"/>
    </source>
</evidence>
<dbReference type="AlphaFoldDB" id="A0A2D2AYC0"/>
<comment type="similarity">
    <text evidence="1">Belongs to the YciI family.</text>
</comment>